<dbReference type="Proteomes" id="UP000183832">
    <property type="component" value="Unassembled WGS sequence"/>
</dbReference>
<gene>
    <name evidence="1" type="ORF">CLUMA_CG013070</name>
</gene>
<dbReference type="AlphaFoldDB" id="A0A1J1IHC3"/>
<proteinExistence type="predicted"/>
<keyword evidence="2" id="KW-1185">Reference proteome</keyword>
<reference evidence="1 2" key="1">
    <citation type="submission" date="2015-04" db="EMBL/GenBank/DDBJ databases">
        <authorList>
            <person name="Syromyatnikov M.Y."/>
            <person name="Popov V.N."/>
        </authorList>
    </citation>
    <scope>NUCLEOTIDE SEQUENCE [LARGE SCALE GENOMIC DNA]</scope>
</reference>
<organism evidence="1 2">
    <name type="scientific">Clunio marinus</name>
    <dbReference type="NCBI Taxonomy" id="568069"/>
    <lineage>
        <taxon>Eukaryota</taxon>
        <taxon>Metazoa</taxon>
        <taxon>Ecdysozoa</taxon>
        <taxon>Arthropoda</taxon>
        <taxon>Hexapoda</taxon>
        <taxon>Insecta</taxon>
        <taxon>Pterygota</taxon>
        <taxon>Neoptera</taxon>
        <taxon>Endopterygota</taxon>
        <taxon>Diptera</taxon>
        <taxon>Nematocera</taxon>
        <taxon>Chironomoidea</taxon>
        <taxon>Chironomidae</taxon>
        <taxon>Clunio</taxon>
    </lineage>
</organism>
<name>A0A1J1IHC3_9DIPT</name>
<sequence length="74" mass="8585">MRKFSSLPKLVALFGKQSQLKIHLINVECHDSNKLQRPPQPTDLDIHTLYDTFYDTMKPLVDKLAAYDVDKIQI</sequence>
<evidence type="ECO:0000313" key="1">
    <source>
        <dbReference type="EMBL" id="CRK99663.1"/>
    </source>
</evidence>
<protein>
    <submittedName>
        <fullName evidence="1">CLUMA_CG013070, isoform A</fullName>
    </submittedName>
</protein>
<dbReference type="EMBL" id="CVRI01000052">
    <property type="protein sequence ID" value="CRK99663.1"/>
    <property type="molecule type" value="Genomic_DNA"/>
</dbReference>
<evidence type="ECO:0000313" key="2">
    <source>
        <dbReference type="Proteomes" id="UP000183832"/>
    </source>
</evidence>
<accession>A0A1J1IHC3</accession>